<dbReference type="InterPro" id="IPR045462">
    <property type="entry name" value="aa-tRNA-synth_I_cd-bd"/>
</dbReference>
<dbReference type="Pfam" id="PF19269">
    <property type="entry name" value="Anticodon_2"/>
    <property type="match status" value="1"/>
</dbReference>
<protein>
    <recommendedName>
        <fullName evidence="7">Glutamate--tRNA ligase</fullName>
        <ecNumber evidence="7">6.1.1.17</ecNumber>
    </recommendedName>
    <alternativeName>
        <fullName evidence="7">Glutamyl-tRNA synthetase</fullName>
        <shortName evidence="7">GluRS</shortName>
    </alternativeName>
</protein>
<dbReference type="Gene3D" id="3.40.50.620">
    <property type="entry name" value="HUPs"/>
    <property type="match status" value="2"/>
</dbReference>
<evidence type="ECO:0000256" key="2">
    <source>
        <dbReference type="ARBA" id="ARBA00022598"/>
    </source>
</evidence>
<dbReference type="GO" id="GO:0005524">
    <property type="term" value="F:ATP binding"/>
    <property type="evidence" value="ECO:0007669"/>
    <property type="project" value="UniProtKB-UniRule"/>
</dbReference>
<evidence type="ECO:0000259" key="8">
    <source>
        <dbReference type="Pfam" id="PF00749"/>
    </source>
</evidence>
<dbReference type="PROSITE" id="PS00178">
    <property type="entry name" value="AA_TRNA_LIGASE_I"/>
    <property type="match status" value="1"/>
</dbReference>
<evidence type="ECO:0000256" key="1">
    <source>
        <dbReference type="ARBA" id="ARBA00007894"/>
    </source>
</evidence>
<comment type="subunit">
    <text evidence="7">Monomer.</text>
</comment>
<dbReference type="CDD" id="cd00808">
    <property type="entry name" value="GluRS_core"/>
    <property type="match status" value="1"/>
</dbReference>
<keyword evidence="7" id="KW-0963">Cytoplasm</keyword>
<accession>A0A2H0RJ76</accession>
<keyword evidence="5 7" id="KW-0648">Protein biosynthesis</keyword>
<dbReference type="InterPro" id="IPR020058">
    <property type="entry name" value="Glu/Gln-tRNA-synth_Ib_cat-dom"/>
</dbReference>
<comment type="catalytic activity">
    <reaction evidence="7">
        <text>tRNA(Glu) + L-glutamate + ATP = L-glutamyl-tRNA(Glu) + AMP + diphosphate</text>
        <dbReference type="Rhea" id="RHEA:23540"/>
        <dbReference type="Rhea" id="RHEA-COMP:9663"/>
        <dbReference type="Rhea" id="RHEA-COMP:9680"/>
        <dbReference type="ChEBI" id="CHEBI:29985"/>
        <dbReference type="ChEBI" id="CHEBI:30616"/>
        <dbReference type="ChEBI" id="CHEBI:33019"/>
        <dbReference type="ChEBI" id="CHEBI:78442"/>
        <dbReference type="ChEBI" id="CHEBI:78520"/>
        <dbReference type="ChEBI" id="CHEBI:456215"/>
        <dbReference type="EC" id="6.1.1.17"/>
    </reaction>
</comment>
<dbReference type="GO" id="GO:0000049">
    <property type="term" value="F:tRNA binding"/>
    <property type="evidence" value="ECO:0007669"/>
    <property type="project" value="InterPro"/>
</dbReference>
<dbReference type="SUPFAM" id="SSF48163">
    <property type="entry name" value="An anticodon-binding domain of class I aminoacyl-tRNA synthetases"/>
    <property type="match status" value="1"/>
</dbReference>
<evidence type="ECO:0000256" key="7">
    <source>
        <dbReference type="HAMAP-Rule" id="MF_00022"/>
    </source>
</evidence>
<sequence>MKNNIITRIAPSPTGLFHLGTARTALFNYLFAKQHQGKFIFRLDDTDRERSRPEYVDDIAEAMSWLGLTADETYRQSEHQALYRAKLEELLAQDKIYWSQEEIKEAGDRTTVLRFRNPNRLISFRDLVRGDIEFATADLGDFVVAKDLDTPLYHFASVADDLQSEITHVIRGEDHISNTPRQILLIEALGGERPLYAHLPIIMAPDKSKLSKRKHGELAAISAYRRQGYLPEAVINFIALLGWSPQSGQTEDRNEEVLTLPDLLAKFDLTKVGKSGASLHLDKLNWLNRVYLKRLPAQELKRQVLSFLPAEFTKEVWYDEAMLVKILPLILDRLDRLDQVTALAQAGELTYFFRRPEPTAVQLKTPASLAATAELIAAIPEEDFTHETVRAAVWPRAEAVGKGQVLWPLRVALTGLDKSPDPFTVAAVLGKTETLARLLYAQKITLPT</sequence>
<dbReference type="PANTHER" id="PTHR43311:SF2">
    <property type="entry name" value="GLUTAMATE--TRNA LIGASE, MITOCHONDRIAL-RELATED"/>
    <property type="match status" value="1"/>
</dbReference>
<comment type="similarity">
    <text evidence="1 7">Belongs to the class-I aminoacyl-tRNA synthetase family. Glutamate--tRNA ligase type 1 subfamily.</text>
</comment>
<feature type="binding site" evidence="7">
    <location>
        <position position="212"/>
    </location>
    <ligand>
        <name>ATP</name>
        <dbReference type="ChEBI" id="CHEBI:30616"/>
    </ligand>
</feature>
<evidence type="ECO:0000256" key="6">
    <source>
        <dbReference type="ARBA" id="ARBA00023146"/>
    </source>
</evidence>
<reference evidence="10 11" key="1">
    <citation type="submission" date="2017-09" db="EMBL/GenBank/DDBJ databases">
        <title>Depth-based differentiation of microbial function through sediment-hosted aquifers and enrichment of novel symbionts in the deep terrestrial subsurface.</title>
        <authorList>
            <person name="Probst A.J."/>
            <person name="Ladd B."/>
            <person name="Jarett J.K."/>
            <person name="Geller-Mcgrath D.E."/>
            <person name="Sieber C.M."/>
            <person name="Emerson J.B."/>
            <person name="Anantharaman K."/>
            <person name="Thomas B.C."/>
            <person name="Malmstrom R."/>
            <person name="Stieglmeier M."/>
            <person name="Klingl A."/>
            <person name="Woyke T."/>
            <person name="Ryan C.M."/>
            <person name="Banfield J.F."/>
        </authorList>
    </citation>
    <scope>NUCLEOTIDE SEQUENCE [LARGE SCALE GENOMIC DNA]</scope>
    <source>
        <strain evidence="10">CG10_big_fil_rev_8_21_14_0_10_49_38</strain>
    </source>
</reference>
<keyword evidence="4 7" id="KW-0067">ATP-binding</keyword>
<dbReference type="Gene3D" id="1.10.10.350">
    <property type="match status" value="1"/>
</dbReference>
<dbReference type="SUPFAM" id="SSF52374">
    <property type="entry name" value="Nucleotidylyl transferase"/>
    <property type="match status" value="1"/>
</dbReference>
<dbReference type="InterPro" id="IPR000924">
    <property type="entry name" value="Glu/Gln-tRNA-synth"/>
</dbReference>
<comment type="caution">
    <text evidence="10">The sequence shown here is derived from an EMBL/GenBank/DDBJ whole genome shotgun (WGS) entry which is preliminary data.</text>
</comment>
<dbReference type="EC" id="6.1.1.17" evidence="7"/>
<keyword evidence="6 7" id="KW-0030">Aminoacyl-tRNA synthetase</keyword>
<organism evidence="10 11">
    <name type="scientific">Candidatus Vogelbacteria bacterium CG10_big_fil_rev_8_21_14_0_10_49_38</name>
    <dbReference type="NCBI Taxonomy" id="1975043"/>
    <lineage>
        <taxon>Bacteria</taxon>
        <taxon>Candidatus Vogeliibacteriota</taxon>
    </lineage>
</organism>
<gene>
    <name evidence="7" type="primary">gltX</name>
    <name evidence="10" type="ORF">COV08_02980</name>
</gene>
<feature type="domain" description="Glutamyl/glutaminyl-tRNA synthetase class Ib catalytic" evidence="8">
    <location>
        <begin position="5"/>
        <end position="100"/>
    </location>
</feature>
<dbReference type="InterPro" id="IPR033910">
    <property type="entry name" value="GluRS_core"/>
</dbReference>
<dbReference type="PANTHER" id="PTHR43311">
    <property type="entry name" value="GLUTAMATE--TRNA LIGASE"/>
    <property type="match status" value="1"/>
</dbReference>
<dbReference type="InterPro" id="IPR020751">
    <property type="entry name" value="aa-tRNA-synth_I_codon-bd_sub2"/>
</dbReference>
<feature type="domain" description="Glutamyl/glutaminyl-tRNA synthetase class Ib catalytic" evidence="8">
    <location>
        <begin position="101"/>
        <end position="286"/>
    </location>
</feature>
<dbReference type="InterPro" id="IPR049940">
    <property type="entry name" value="GluQ/Sye"/>
</dbReference>
<keyword evidence="3 7" id="KW-0547">Nucleotide-binding</keyword>
<comment type="caution">
    <text evidence="7">Lacks conserved residue(s) required for the propagation of feature annotation.</text>
</comment>
<comment type="function">
    <text evidence="7">Catalyzes the attachment of glutamate to tRNA(Glu) in a two-step reaction: glutamate is first activated by ATP to form Glu-AMP and then transferred to the acceptor end of tRNA(Glu).</text>
</comment>
<feature type="domain" description="Aminoacyl-tRNA synthetase class I anticodon-binding" evidence="9">
    <location>
        <begin position="317"/>
        <end position="440"/>
    </location>
</feature>
<name>A0A2H0RJ76_9BACT</name>
<dbReference type="HAMAP" id="MF_00022">
    <property type="entry name" value="Glu_tRNA_synth_type1"/>
    <property type="match status" value="1"/>
</dbReference>
<dbReference type="GO" id="GO:0004818">
    <property type="term" value="F:glutamate-tRNA ligase activity"/>
    <property type="evidence" value="ECO:0007669"/>
    <property type="project" value="UniProtKB-UniRule"/>
</dbReference>
<dbReference type="InterPro" id="IPR001412">
    <property type="entry name" value="aa-tRNA-synth_I_CS"/>
</dbReference>
<dbReference type="GO" id="GO:0005829">
    <property type="term" value="C:cytosol"/>
    <property type="evidence" value="ECO:0007669"/>
    <property type="project" value="TreeGrafter"/>
</dbReference>
<dbReference type="Proteomes" id="UP000230431">
    <property type="component" value="Unassembled WGS sequence"/>
</dbReference>
<dbReference type="EMBL" id="PCYK01000025">
    <property type="protein sequence ID" value="PIR45835.1"/>
    <property type="molecule type" value="Genomic_DNA"/>
</dbReference>
<evidence type="ECO:0000313" key="11">
    <source>
        <dbReference type="Proteomes" id="UP000230431"/>
    </source>
</evidence>
<dbReference type="InterPro" id="IPR008925">
    <property type="entry name" value="aa_tRNA-synth_I_cd-bd_sf"/>
</dbReference>
<evidence type="ECO:0000256" key="4">
    <source>
        <dbReference type="ARBA" id="ARBA00022840"/>
    </source>
</evidence>
<comment type="subcellular location">
    <subcellularLocation>
        <location evidence="7">Cytoplasm</location>
    </subcellularLocation>
</comment>
<evidence type="ECO:0000313" key="10">
    <source>
        <dbReference type="EMBL" id="PIR45835.1"/>
    </source>
</evidence>
<dbReference type="InterPro" id="IPR004527">
    <property type="entry name" value="Glu-tRNA-ligase_bac/mito"/>
</dbReference>
<dbReference type="Pfam" id="PF00749">
    <property type="entry name" value="tRNA-synt_1c"/>
    <property type="match status" value="2"/>
</dbReference>
<feature type="short sequence motif" description="'KMSKS' region" evidence="7">
    <location>
        <begin position="209"/>
        <end position="213"/>
    </location>
</feature>
<feature type="short sequence motif" description="'HIGH' region" evidence="7">
    <location>
        <begin position="11"/>
        <end position="21"/>
    </location>
</feature>
<dbReference type="GO" id="GO:0006424">
    <property type="term" value="P:glutamyl-tRNA aminoacylation"/>
    <property type="evidence" value="ECO:0007669"/>
    <property type="project" value="UniProtKB-UniRule"/>
</dbReference>
<dbReference type="PRINTS" id="PR00987">
    <property type="entry name" value="TRNASYNTHGLU"/>
</dbReference>
<dbReference type="InterPro" id="IPR014729">
    <property type="entry name" value="Rossmann-like_a/b/a_fold"/>
</dbReference>
<dbReference type="GO" id="GO:0008270">
    <property type="term" value="F:zinc ion binding"/>
    <property type="evidence" value="ECO:0007669"/>
    <property type="project" value="InterPro"/>
</dbReference>
<proteinExistence type="inferred from homology"/>
<evidence type="ECO:0000259" key="9">
    <source>
        <dbReference type="Pfam" id="PF19269"/>
    </source>
</evidence>
<evidence type="ECO:0000256" key="3">
    <source>
        <dbReference type="ARBA" id="ARBA00022741"/>
    </source>
</evidence>
<evidence type="ECO:0000256" key="5">
    <source>
        <dbReference type="ARBA" id="ARBA00022917"/>
    </source>
</evidence>
<dbReference type="AlphaFoldDB" id="A0A2H0RJ76"/>
<keyword evidence="2 7" id="KW-0436">Ligase</keyword>